<dbReference type="InterPro" id="IPR036388">
    <property type="entry name" value="WH-like_DNA-bd_sf"/>
</dbReference>
<evidence type="ECO:0000313" key="7">
    <source>
        <dbReference type="Proteomes" id="UP000199120"/>
    </source>
</evidence>
<protein>
    <submittedName>
        <fullName evidence="6">DNA-binding transcriptional regulator, IclR family</fullName>
    </submittedName>
</protein>
<sequence length="279" mass="30560">MTDYSGTIRRAVRTGQPPLVRSLERGLRILGEFSSRETLLSGSELARRLGMPRTTVFHLLQTLESFGVLERSGNARGYRLGVAVLRLGFESLSPLDLTDFTQPVLDKLRDATRLTSHVVIREGRDVVFVAKAQSRAPLFSLVKINVGTRLPAHATVHGQVLMGDMTLRELAALFPEGELKQYTPRTPRSVEALYEVVRKIAQRRHAVSRSSFEDGISVIAAPVLDESGRIAAAVAVTMPQAETGSSDSESGLIEQVCKAASDLSLWLSFRPRARSPARA</sequence>
<evidence type="ECO:0000259" key="4">
    <source>
        <dbReference type="PROSITE" id="PS51077"/>
    </source>
</evidence>
<evidence type="ECO:0000256" key="2">
    <source>
        <dbReference type="ARBA" id="ARBA00023125"/>
    </source>
</evidence>
<dbReference type="InterPro" id="IPR029016">
    <property type="entry name" value="GAF-like_dom_sf"/>
</dbReference>
<evidence type="ECO:0000256" key="1">
    <source>
        <dbReference type="ARBA" id="ARBA00023015"/>
    </source>
</evidence>
<dbReference type="SUPFAM" id="SSF46785">
    <property type="entry name" value="Winged helix' DNA-binding domain"/>
    <property type="match status" value="1"/>
</dbReference>
<feature type="domain" description="IclR-ED" evidence="5">
    <location>
        <begin position="83"/>
        <end position="269"/>
    </location>
</feature>
<keyword evidence="3" id="KW-0804">Transcription</keyword>
<dbReference type="GO" id="GO:0003677">
    <property type="term" value="F:DNA binding"/>
    <property type="evidence" value="ECO:0007669"/>
    <property type="project" value="UniProtKB-KW"/>
</dbReference>
<dbReference type="Gene3D" id="1.10.10.10">
    <property type="entry name" value="Winged helix-like DNA-binding domain superfamily/Winged helix DNA-binding domain"/>
    <property type="match status" value="1"/>
</dbReference>
<dbReference type="Proteomes" id="UP000199120">
    <property type="component" value="Unassembled WGS sequence"/>
</dbReference>
<reference evidence="7" key="1">
    <citation type="submission" date="2016-10" db="EMBL/GenBank/DDBJ databases">
        <authorList>
            <person name="Varghese N."/>
            <person name="Submissions S."/>
        </authorList>
    </citation>
    <scope>NUCLEOTIDE SEQUENCE [LARGE SCALE GENOMIC DNA]</scope>
    <source>
        <strain evidence="7">LMG 26416</strain>
    </source>
</reference>
<keyword evidence="1" id="KW-0805">Transcription regulation</keyword>
<organism evidence="6 7">
    <name type="scientific">Paraburkholderia caballeronis</name>
    <dbReference type="NCBI Taxonomy" id="416943"/>
    <lineage>
        <taxon>Bacteria</taxon>
        <taxon>Pseudomonadati</taxon>
        <taxon>Pseudomonadota</taxon>
        <taxon>Betaproteobacteria</taxon>
        <taxon>Burkholderiales</taxon>
        <taxon>Burkholderiaceae</taxon>
        <taxon>Paraburkholderia</taxon>
    </lineage>
</organism>
<dbReference type="GO" id="GO:0045892">
    <property type="term" value="P:negative regulation of DNA-templated transcription"/>
    <property type="evidence" value="ECO:0007669"/>
    <property type="project" value="TreeGrafter"/>
</dbReference>
<dbReference type="EMBL" id="FOAJ01000008">
    <property type="protein sequence ID" value="SEL45393.1"/>
    <property type="molecule type" value="Genomic_DNA"/>
</dbReference>
<dbReference type="STRING" id="416943.SAMN05445871_4669"/>
<dbReference type="InterPro" id="IPR050707">
    <property type="entry name" value="HTH_MetabolicPath_Reg"/>
</dbReference>
<dbReference type="OrthoDB" id="9807558at2"/>
<keyword evidence="7" id="KW-1185">Reference proteome</keyword>
<evidence type="ECO:0000256" key="3">
    <source>
        <dbReference type="ARBA" id="ARBA00023163"/>
    </source>
</evidence>
<dbReference type="InterPro" id="IPR036390">
    <property type="entry name" value="WH_DNA-bd_sf"/>
</dbReference>
<accession>A0A1H7QBP8</accession>
<dbReference type="AlphaFoldDB" id="A0A1H7QBP8"/>
<dbReference type="InterPro" id="IPR014757">
    <property type="entry name" value="Tscrpt_reg_IclR_C"/>
</dbReference>
<dbReference type="SUPFAM" id="SSF55781">
    <property type="entry name" value="GAF domain-like"/>
    <property type="match status" value="1"/>
</dbReference>
<dbReference type="RefSeq" id="WP_090549362.1">
    <property type="nucleotide sequence ID" value="NZ_FNSR01000002.1"/>
</dbReference>
<dbReference type="PROSITE" id="PS51078">
    <property type="entry name" value="ICLR_ED"/>
    <property type="match status" value="1"/>
</dbReference>
<feature type="domain" description="HTH iclR-type" evidence="4">
    <location>
        <begin position="20"/>
        <end position="82"/>
    </location>
</feature>
<dbReference type="Pfam" id="PF01614">
    <property type="entry name" value="IclR_C"/>
    <property type="match status" value="1"/>
</dbReference>
<dbReference type="SMART" id="SM00346">
    <property type="entry name" value="HTH_ICLR"/>
    <property type="match status" value="1"/>
</dbReference>
<proteinExistence type="predicted"/>
<keyword evidence="2 6" id="KW-0238">DNA-binding</keyword>
<dbReference type="InterPro" id="IPR005471">
    <property type="entry name" value="Tscrpt_reg_IclR_N"/>
</dbReference>
<evidence type="ECO:0000259" key="5">
    <source>
        <dbReference type="PROSITE" id="PS51078"/>
    </source>
</evidence>
<dbReference type="Gene3D" id="3.30.450.40">
    <property type="match status" value="1"/>
</dbReference>
<dbReference type="PROSITE" id="PS51077">
    <property type="entry name" value="HTH_ICLR"/>
    <property type="match status" value="1"/>
</dbReference>
<name>A0A1H7QBP8_9BURK</name>
<dbReference type="PANTHER" id="PTHR30136:SF34">
    <property type="entry name" value="TRANSCRIPTIONAL REGULATOR"/>
    <property type="match status" value="1"/>
</dbReference>
<evidence type="ECO:0000313" key="6">
    <source>
        <dbReference type="EMBL" id="SEL45393.1"/>
    </source>
</evidence>
<dbReference type="Pfam" id="PF09339">
    <property type="entry name" value="HTH_IclR"/>
    <property type="match status" value="1"/>
</dbReference>
<gene>
    <name evidence="6" type="ORF">SAMN05192542_10826</name>
</gene>
<dbReference type="PANTHER" id="PTHR30136">
    <property type="entry name" value="HELIX-TURN-HELIX TRANSCRIPTIONAL REGULATOR, ICLR FAMILY"/>
    <property type="match status" value="1"/>
</dbReference>
<dbReference type="GO" id="GO:0003700">
    <property type="term" value="F:DNA-binding transcription factor activity"/>
    <property type="evidence" value="ECO:0007669"/>
    <property type="project" value="TreeGrafter"/>
</dbReference>